<name>A0A6A6FPY5_9PEZI</name>
<evidence type="ECO:0000313" key="2">
    <source>
        <dbReference type="EMBL" id="KAF2215536.1"/>
    </source>
</evidence>
<proteinExistence type="predicted"/>
<protein>
    <recommendedName>
        <fullName evidence="4">Secreted protein</fullName>
    </recommendedName>
</protein>
<reference evidence="2" key="1">
    <citation type="journal article" date="2020" name="Stud. Mycol.">
        <title>101 Dothideomycetes genomes: a test case for predicting lifestyles and emergence of pathogens.</title>
        <authorList>
            <person name="Haridas S."/>
            <person name="Albert R."/>
            <person name="Binder M."/>
            <person name="Bloem J."/>
            <person name="Labutti K."/>
            <person name="Salamov A."/>
            <person name="Andreopoulos B."/>
            <person name="Baker S."/>
            <person name="Barry K."/>
            <person name="Bills G."/>
            <person name="Bluhm B."/>
            <person name="Cannon C."/>
            <person name="Castanera R."/>
            <person name="Culley D."/>
            <person name="Daum C."/>
            <person name="Ezra D."/>
            <person name="Gonzalez J."/>
            <person name="Henrissat B."/>
            <person name="Kuo A."/>
            <person name="Liang C."/>
            <person name="Lipzen A."/>
            <person name="Lutzoni F."/>
            <person name="Magnuson J."/>
            <person name="Mondo S."/>
            <person name="Nolan M."/>
            <person name="Ohm R."/>
            <person name="Pangilinan J."/>
            <person name="Park H.-J."/>
            <person name="Ramirez L."/>
            <person name="Alfaro M."/>
            <person name="Sun H."/>
            <person name="Tritt A."/>
            <person name="Yoshinaga Y."/>
            <person name="Zwiers L.-H."/>
            <person name="Turgeon B."/>
            <person name="Goodwin S."/>
            <person name="Spatafora J."/>
            <person name="Crous P."/>
            <person name="Grigoriev I."/>
        </authorList>
    </citation>
    <scope>NUCLEOTIDE SEQUENCE</scope>
    <source>
        <strain evidence="2">SCOH1-5</strain>
    </source>
</reference>
<accession>A0A6A6FPY5</accession>
<organism evidence="2 3">
    <name type="scientific">Cercospora zeae-maydis SCOH1-5</name>
    <dbReference type="NCBI Taxonomy" id="717836"/>
    <lineage>
        <taxon>Eukaryota</taxon>
        <taxon>Fungi</taxon>
        <taxon>Dikarya</taxon>
        <taxon>Ascomycota</taxon>
        <taxon>Pezizomycotina</taxon>
        <taxon>Dothideomycetes</taxon>
        <taxon>Dothideomycetidae</taxon>
        <taxon>Mycosphaerellales</taxon>
        <taxon>Mycosphaerellaceae</taxon>
        <taxon>Cercospora</taxon>
    </lineage>
</organism>
<gene>
    <name evidence="2" type="ORF">CERZMDRAFT_36088</name>
</gene>
<evidence type="ECO:0000313" key="3">
    <source>
        <dbReference type="Proteomes" id="UP000799539"/>
    </source>
</evidence>
<feature type="compositionally biased region" description="Basic and acidic residues" evidence="1">
    <location>
        <begin position="1"/>
        <end position="19"/>
    </location>
</feature>
<dbReference type="AlphaFoldDB" id="A0A6A6FPY5"/>
<dbReference type="EMBL" id="ML992666">
    <property type="protein sequence ID" value="KAF2215536.1"/>
    <property type="molecule type" value="Genomic_DNA"/>
</dbReference>
<evidence type="ECO:0000256" key="1">
    <source>
        <dbReference type="SAM" id="MobiDB-lite"/>
    </source>
</evidence>
<dbReference type="OrthoDB" id="3189033at2759"/>
<evidence type="ECO:0008006" key="4">
    <source>
        <dbReference type="Google" id="ProtNLM"/>
    </source>
</evidence>
<sequence length="343" mass="38791">MGQEKLHDNSRRPSLEQHDISSPIHYTRDPRKLIGYLIPFPKPQIPNIAPETIPPRFLIYTPPPPPFMSAPREGEKESKAHKVQRKWLEEVREAKTSNAKTLSWKGLKGKATKGISWGMSQTKGSSLEFLNRIGERTVRLEEMVLVHTSNMPGDEKSIREEFVNTMLRSKSKAERDAIIATGLLPVSFAMDMLMVLVWPFGGLLEIDAVWLYASVRGAKVSRSVTKRLSSTSTSGDHDKDKLHLTFAPSPSVDVLERYLAAKCHEKDSKLFPTYASSPSESEVLEAIGWFPSSKGGVERNWEDEQWEIMEVKDDLKSTMAKGAKEWAKWCKLFAEKPEKALKK</sequence>
<keyword evidence="3" id="KW-1185">Reference proteome</keyword>
<feature type="region of interest" description="Disordered" evidence="1">
    <location>
        <begin position="1"/>
        <end position="26"/>
    </location>
</feature>
<dbReference type="Proteomes" id="UP000799539">
    <property type="component" value="Unassembled WGS sequence"/>
</dbReference>